<name>A0A368K610_9HYPH</name>
<dbReference type="EC" id="2.7.1.95" evidence="2"/>
<evidence type="ECO:0000313" key="14">
    <source>
        <dbReference type="EMBL" id="RCS24817.1"/>
    </source>
</evidence>
<evidence type="ECO:0000256" key="2">
    <source>
        <dbReference type="ARBA" id="ARBA00012193"/>
    </source>
</evidence>
<keyword evidence="12" id="KW-0460">Magnesium</keyword>
<dbReference type="AlphaFoldDB" id="A0A368K610"/>
<dbReference type="GO" id="GO:0046677">
    <property type="term" value="P:response to antibiotic"/>
    <property type="evidence" value="ECO:0007669"/>
    <property type="project" value="UniProtKB-KW"/>
</dbReference>
<dbReference type="InterPro" id="IPR002575">
    <property type="entry name" value="Aminoglycoside_PTrfase"/>
</dbReference>
<keyword evidence="5 10" id="KW-0547">Nucleotide-binding</keyword>
<dbReference type="Pfam" id="PF01636">
    <property type="entry name" value="APH"/>
    <property type="match status" value="1"/>
</dbReference>
<keyword evidence="12" id="KW-0479">Metal-binding</keyword>
<sequence length="266" mass="29717">MIDPALAALDLPQPLRSRLTGYRSQRDALGQSSAHVLLLEHEAQPALVLKIEPASQVGELAGEVARLEWLAKHGLACPKVLAFEIQPERSLLLMTRLPGSDLASSVGKLAPERIVRILADTLKTLHAIDPASCPFDHRLDIRIEDARLRVTAGEVDEEDFDEEREGRTAESLLEELYRLKPTHEDIVVTHGDACLPNFMADDGRLTGFIDCGRLGLADRHQDLALACWSIRYNLGEKWVQPFLEAYDGPEIDQAKSAYYRLLDEFF</sequence>
<dbReference type="EMBL" id="QOZG01000002">
    <property type="protein sequence ID" value="RCS24817.1"/>
    <property type="molecule type" value="Genomic_DNA"/>
</dbReference>
<dbReference type="GO" id="GO:0046872">
    <property type="term" value="F:metal ion binding"/>
    <property type="evidence" value="ECO:0007669"/>
    <property type="project" value="UniProtKB-KW"/>
</dbReference>
<keyword evidence="7 10" id="KW-0067">ATP-binding</keyword>
<keyword evidence="4 10" id="KW-0808">Transferase</keyword>
<reference evidence="14 15" key="1">
    <citation type="submission" date="2018-07" db="EMBL/GenBank/DDBJ databases">
        <title>The draft genome of Phyllobacterium salinisoli.</title>
        <authorList>
            <person name="Liu L."/>
            <person name="Li L."/>
            <person name="Zhang X."/>
            <person name="Liang L."/>
        </authorList>
    </citation>
    <scope>NUCLEOTIDE SEQUENCE [LARGE SCALE GENOMIC DNA]</scope>
    <source>
        <strain evidence="14 15">LLAN61</strain>
    </source>
</reference>
<evidence type="ECO:0000256" key="3">
    <source>
        <dbReference type="ARBA" id="ARBA00017903"/>
    </source>
</evidence>
<feature type="active site" description="Proton acceptor" evidence="11">
    <location>
        <position position="192"/>
    </location>
</feature>
<proteinExistence type="inferred from homology"/>
<dbReference type="GO" id="GO:0005524">
    <property type="term" value="F:ATP binding"/>
    <property type="evidence" value="ECO:0007669"/>
    <property type="project" value="UniProtKB-KW"/>
</dbReference>
<comment type="similarity">
    <text evidence="1 10">Belongs to the aminoglycoside phosphotransferase family.</text>
</comment>
<dbReference type="Gene3D" id="3.90.1200.10">
    <property type="match status" value="1"/>
</dbReference>
<evidence type="ECO:0000256" key="9">
    <source>
        <dbReference type="ARBA" id="ARBA00048925"/>
    </source>
</evidence>
<dbReference type="InterPro" id="IPR051678">
    <property type="entry name" value="AGP_Transferase"/>
</dbReference>
<evidence type="ECO:0000259" key="13">
    <source>
        <dbReference type="Pfam" id="PF01636"/>
    </source>
</evidence>
<dbReference type="RefSeq" id="WP_114439263.1">
    <property type="nucleotide sequence ID" value="NZ_QOZG01000002.1"/>
</dbReference>
<evidence type="ECO:0000256" key="6">
    <source>
        <dbReference type="ARBA" id="ARBA00022777"/>
    </source>
</evidence>
<comment type="caution">
    <text evidence="14">The sequence shown here is derived from an EMBL/GenBank/DDBJ whole genome shotgun (WGS) entry which is preliminary data.</text>
</comment>
<protein>
    <recommendedName>
        <fullName evidence="3">Aminoglycoside 3'-phosphotransferase</fullName>
        <ecNumber evidence="2">2.7.1.95</ecNumber>
    </recommendedName>
</protein>
<evidence type="ECO:0000256" key="4">
    <source>
        <dbReference type="ARBA" id="ARBA00022679"/>
    </source>
</evidence>
<dbReference type="CDD" id="cd05150">
    <property type="entry name" value="APH"/>
    <property type="match status" value="1"/>
</dbReference>
<feature type="binding site" evidence="12">
    <location>
        <position position="210"/>
    </location>
    <ligand>
        <name>Mg(2+)</name>
        <dbReference type="ChEBI" id="CHEBI:18420"/>
    </ligand>
</feature>
<evidence type="ECO:0000313" key="15">
    <source>
        <dbReference type="Proteomes" id="UP000253420"/>
    </source>
</evidence>
<dbReference type="NCBIfam" id="NF032898">
    <property type="entry name" value="APH_3p_II"/>
    <property type="match status" value="1"/>
</dbReference>
<dbReference type="PANTHER" id="PTHR21310">
    <property type="entry name" value="AMINOGLYCOSIDE PHOSPHOTRANSFERASE-RELATED-RELATED"/>
    <property type="match status" value="1"/>
</dbReference>
<keyword evidence="8 10" id="KW-0046">Antibiotic resistance</keyword>
<keyword evidence="6 10" id="KW-0418">Kinase</keyword>
<dbReference type="GO" id="GO:0008910">
    <property type="term" value="F:kanamycin kinase activity"/>
    <property type="evidence" value="ECO:0007669"/>
    <property type="project" value="UniProtKB-EC"/>
</dbReference>
<dbReference type="NCBIfam" id="NF033068">
    <property type="entry name" value="APH_3p"/>
    <property type="match status" value="1"/>
</dbReference>
<dbReference type="SUPFAM" id="SSF56112">
    <property type="entry name" value="Protein kinase-like (PK-like)"/>
    <property type="match status" value="1"/>
</dbReference>
<keyword evidence="15" id="KW-1185">Reference proteome</keyword>
<dbReference type="PIRSF" id="PIRSF000706">
    <property type="entry name" value="Kanamycin_kin"/>
    <property type="match status" value="1"/>
</dbReference>
<dbReference type="InterPro" id="IPR024165">
    <property type="entry name" value="Kan/Strep_kinase"/>
</dbReference>
<feature type="domain" description="Aminoglycoside phosphotransferase" evidence="13">
    <location>
        <begin position="31"/>
        <end position="250"/>
    </location>
</feature>
<dbReference type="InterPro" id="IPR011009">
    <property type="entry name" value="Kinase-like_dom_sf"/>
</dbReference>
<dbReference type="PANTHER" id="PTHR21310:SF41">
    <property type="entry name" value="3'-PHOSPHOTRANSFERASE, PUTATIVE-RELATED"/>
    <property type="match status" value="1"/>
</dbReference>
<evidence type="ECO:0000256" key="1">
    <source>
        <dbReference type="ARBA" id="ARBA00006219"/>
    </source>
</evidence>
<evidence type="ECO:0000256" key="5">
    <source>
        <dbReference type="ARBA" id="ARBA00022741"/>
    </source>
</evidence>
<evidence type="ECO:0000256" key="12">
    <source>
        <dbReference type="PIRSR" id="PIRSR000706-2"/>
    </source>
</evidence>
<accession>A0A368K610</accession>
<evidence type="ECO:0000256" key="10">
    <source>
        <dbReference type="PIRNR" id="PIRNR000706"/>
    </source>
</evidence>
<comment type="catalytic activity">
    <reaction evidence="9">
        <text>kanamycin A + ATP = kanamycin 3'-phosphate + ADP + H(+)</text>
        <dbReference type="Rhea" id="RHEA:24256"/>
        <dbReference type="ChEBI" id="CHEBI:15378"/>
        <dbReference type="ChEBI" id="CHEBI:30616"/>
        <dbReference type="ChEBI" id="CHEBI:57909"/>
        <dbReference type="ChEBI" id="CHEBI:58214"/>
        <dbReference type="ChEBI" id="CHEBI:456216"/>
        <dbReference type="EC" id="2.7.1.95"/>
    </reaction>
</comment>
<gene>
    <name evidence="14" type="ORF">DUT91_04980</name>
</gene>
<evidence type="ECO:0000256" key="7">
    <source>
        <dbReference type="ARBA" id="ARBA00022840"/>
    </source>
</evidence>
<evidence type="ECO:0000256" key="11">
    <source>
        <dbReference type="PIRSR" id="PIRSR000706-1"/>
    </source>
</evidence>
<evidence type="ECO:0000256" key="8">
    <source>
        <dbReference type="ARBA" id="ARBA00023251"/>
    </source>
</evidence>
<feature type="binding site" evidence="12">
    <location>
        <position position="197"/>
    </location>
    <ligand>
        <name>Mg(2+)</name>
        <dbReference type="ChEBI" id="CHEBI:18420"/>
    </ligand>
</feature>
<dbReference type="Proteomes" id="UP000253420">
    <property type="component" value="Unassembled WGS sequence"/>
</dbReference>
<organism evidence="14 15">
    <name type="scientific">Phyllobacterium salinisoli</name>
    <dbReference type="NCBI Taxonomy" id="1899321"/>
    <lineage>
        <taxon>Bacteria</taxon>
        <taxon>Pseudomonadati</taxon>
        <taxon>Pseudomonadota</taxon>
        <taxon>Alphaproteobacteria</taxon>
        <taxon>Hyphomicrobiales</taxon>
        <taxon>Phyllobacteriaceae</taxon>
        <taxon>Phyllobacterium</taxon>
    </lineage>
</organism>
<dbReference type="OrthoDB" id="3806873at2"/>
<dbReference type="Gene3D" id="3.30.200.20">
    <property type="entry name" value="Phosphorylase Kinase, domain 1"/>
    <property type="match status" value="1"/>
</dbReference>